<protein>
    <submittedName>
        <fullName evidence="1">Uncharacterized protein</fullName>
    </submittedName>
</protein>
<keyword evidence="2" id="KW-1185">Reference proteome</keyword>
<evidence type="ECO:0000313" key="1">
    <source>
        <dbReference type="EMBL" id="GAA2020280.1"/>
    </source>
</evidence>
<reference evidence="2" key="1">
    <citation type="journal article" date="2019" name="Int. J. Syst. Evol. Microbiol.">
        <title>The Global Catalogue of Microorganisms (GCM) 10K type strain sequencing project: providing services to taxonomists for standard genome sequencing and annotation.</title>
        <authorList>
            <consortium name="The Broad Institute Genomics Platform"/>
            <consortium name="The Broad Institute Genome Sequencing Center for Infectious Disease"/>
            <person name="Wu L."/>
            <person name="Ma J."/>
        </authorList>
    </citation>
    <scope>NUCLEOTIDE SEQUENCE [LARGE SCALE GENOMIC DNA]</scope>
    <source>
        <strain evidence="2">JCM 14283</strain>
    </source>
</reference>
<dbReference type="RefSeq" id="WP_343987221.1">
    <property type="nucleotide sequence ID" value="NZ_BAAANB010000001.1"/>
</dbReference>
<gene>
    <name evidence="1" type="ORF">GCM10009740_05800</name>
</gene>
<comment type="caution">
    <text evidence="1">The sequence shown here is derived from an EMBL/GenBank/DDBJ whole genome shotgun (WGS) entry which is preliminary data.</text>
</comment>
<dbReference type="EMBL" id="BAAANB010000001">
    <property type="protein sequence ID" value="GAA2020280.1"/>
    <property type="molecule type" value="Genomic_DNA"/>
</dbReference>
<evidence type="ECO:0000313" key="2">
    <source>
        <dbReference type="Proteomes" id="UP001501285"/>
    </source>
</evidence>
<organism evidence="1 2">
    <name type="scientific">Terrabacter terrae</name>
    <dbReference type="NCBI Taxonomy" id="318434"/>
    <lineage>
        <taxon>Bacteria</taxon>
        <taxon>Bacillati</taxon>
        <taxon>Actinomycetota</taxon>
        <taxon>Actinomycetes</taxon>
        <taxon>Micrococcales</taxon>
        <taxon>Intrasporangiaceae</taxon>
        <taxon>Terrabacter</taxon>
    </lineage>
</organism>
<sequence length="46" mass="4697">MLIILSLSAVTICEPAVRCDETTSGFAADSVAALAAAMRETAAQVQ</sequence>
<accession>A0ABP5F8H7</accession>
<proteinExistence type="predicted"/>
<dbReference type="Proteomes" id="UP001501285">
    <property type="component" value="Unassembled WGS sequence"/>
</dbReference>
<name>A0ABP5F8H7_9MICO</name>